<evidence type="ECO:0000313" key="2">
    <source>
        <dbReference type="EMBL" id="SHI36384.1"/>
    </source>
</evidence>
<dbReference type="GO" id="GO:0016747">
    <property type="term" value="F:acyltransferase activity, transferring groups other than amino-acyl groups"/>
    <property type="evidence" value="ECO:0007669"/>
    <property type="project" value="InterPro"/>
</dbReference>
<dbReference type="OrthoDB" id="9812988at2"/>
<dbReference type="Gene3D" id="3.40.630.30">
    <property type="match status" value="1"/>
</dbReference>
<dbReference type="RefSeq" id="WP_073147476.1">
    <property type="nucleotide sequence ID" value="NZ_FQYY01000001.1"/>
</dbReference>
<protein>
    <submittedName>
        <fullName evidence="2">Acetyltransferase (GNAT) domain-containing protein</fullName>
    </submittedName>
</protein>
<organism evidence="2 3">
    <name type="scientific">Mesonia phycicola</name>
    <dbReference type="NCBI Taxonomy" id="579105"/>
    <lineage>
        <taxon>Bacteria</taxon>
        <taxon>Pseudomonadati</taxon>
        <taxon>Bacteroidota</taxon>
        <taxon>Flavobacteriia</taxon>
        <taxon>Flavobacteriales</taxon>
        <taxon>Flavobacteriaceae</taxon>
        <taxon>Mesonia</taxon>
    </lineage>
</organism>
<dbReference type="SUPFAM" id="SSF55729">
    <property type="entry name" value="Acyl-CoA N-acyltransferases (Nat)"/>
    <property type="match status" value="1"/>
</dbReference>
<dbReference type="AlphaFoldDB" id="A0A1M6AIS9"/>
<dbReference type="EMBL" id="FQYY01000001">
    <property type="protein sequence ID" value="SHI36384.1"/>
    <property type="molecule type" value="Genomic_DNA"/>
</dbReference>
<name>A0A1M6AIS9_9FLAO</name>
<keyword evidence="3" id="KW-1185">Reference proteome</keyword>
<dbReference type="STRING" id="579105.SAMN04488096_101288"/>
<dbReference type="CDD" id="cd04301">
    <property type="entry name" value="NAT_SF"/>
    <property type="match status" value="1"/>
</dbReference>
<dbReference type="Pfam" id="PF00583">
    <property type="entry name" value="Acetyltransf_1"/>
    <property type="match status" value="1"/>
</dbReference>
<proteinExistence type="predicted"/>
<reference evidence="2 3" key="1">
    <citation type="submission" date="2016-11" db="EMBL/GenBank/DDBJ databases">
        <authorList>
            <person name="Jaros S."/>
            <person name="Januszkiewicz K."/>
            <person name="Wedrychowicz H."/>
        </authorList>
    </citation>
    <scope>NUCLEOTIDE SEQUENCE [LARGE SCALE GENOMIC DNA]</scope>
    <source>
        <strain evidence="2 3">DSM 21425</strain>
    </source>
</reference>
<gene>
    <name evidence="2" type="ORF">SAMN04488096_101288</name>
</gene>
<sequence>MEFTLCVANASHYSWAETICTMMEEAAKIRGTGIAKRAPEYIQKKMAEGKAVIAFQNEKVIGFCYIENWEGEKYVANSGLIVHPDFRNSGLARAIKKAIFDLSKQKYPNAKLFGITTSMAVMKINSDLGYRPVTFSELTQDETFWKGCQSCRNHDILQRTERKMCLCTGMVCDLSKISQAQTEINKKRAWDSFKTFMQERKLRLQKKANLFHFNHQKK</sequence>
<dbReference type="Proteomes" id="UP000184225">
    <property type="component" value="Unassembled WGS sequence"/>
</dbReference>
<dbReference type="InterPro" id="IPR016181">
    <property type="entry name" value="Acyl_CoA_acyltransferase"/>
</dbReference>
<dbReference type="InterPro" id="IPR000182">
    <property type="entry name" value="GNAT_dom"/>
</dbReference>
<accession>A0A1M6AIS9</accession>
<feature type="domain" description="N-acetyltransferase" evidence="1">
    <location>
        <begin position="38"/>
        <end position="106"/>
    </location>
</feature>
<keyword evidence="2" id="KW-0808">Transferase</keyword>
<evidence type="ECO:0000259" key="1">
    <source>
        <dbReference type="Pfam" id="PF00583"/>
    </source>
</evidence>
<evidence type="ECO:0000313" key="3">
    <source>
        <dbReference type="Proteomes" id="UP000184225"/>
    </source>
</evidence>